<dbReference type="RefSeq" id="WP_149568097.1">
    <property type="nucleotide sequence ID" value="NZ_CP035807.1"/>
</dbReference>
<dbReference type="GO" id="GO:0004672">
    <property type="term" value="F:protein kinase activity"/>
    <property type="evidence" value="ECO:0007669"/>
    <property type="project" value="UniProtKB-ARBA"/>
</dbReference>
<reference evidence="3 4" key="1">
    <citation type="submission" date="2019-02" db="EMBL/GenBank/DDBJ databases">
        <authorList>
            <person name="Fomenkov A."/>
            <person name="Dubinina G."/>
            <person name="Grabovich M."/>
            <person name="Vincze T."/>
            <person name="Roberts R.J."/>
        </authorList>
    </citation>
    <scope>NUCLEOTIDE SEQUENCE [LARGE SCALE GENOMIC DNA]</scope>
    <source>
        <strain evidence="3 4">P</strain>
    </source>
</reference>
<dbReference type="InterPro" id="IPR036641">
    <property type="entry name" value="HPT_dom_sf"/>
</dbReference>
<gene>
    <name evidence="3" type="ORF">EW093_09115</name>
</gene>
<reference evidence="3 4" key="2">
    <citation type="submission" date="2019-09" db="EMBL/GenBank/DDBJ databases">
        <title>Complete Genome Sequence and Methylome Analysis of free living Spirochaetas.</title>
        <authorList>
            <person name="Leshcheva N."/>
            <person name="Mikheeva N."/>
        </authorList>
    </citation>
    <scope>NUCLEOTIDE SEQUENCE [LARGE SCALE GENOMIC DNA]</scope>
    <source>
        <strain evidence="3 4">P</strain>
    </source>
</reference>
<organism evidence="3 4">
    <name type="scientific">Thiospirochaeta perfilievii</name>
    <dbReference type="NCBI Taxonomy" id="252967"/>
    <lineage>
        <taxon>Bacteria</taxon>
        <taxon>Pseudomonadati</taxon>
        <taxon>Spirochaetota</taxon>
        <taxon>Spirochaetia</taxon>
        <taxon>Spirochaetales</taxon>
        <taxon>Spirochaetaceae</taxon>
        <taxon>Thiospirochaeta</taxon>
    </lineage>
</organism>
<name>A0A5C1QBG8_9SPIO</name>
<proteinExistence type="predicted"/>
<dbReference type="Proteomes" id="UP000323824">
    <property type="component" value="Chromosome"/>
</dbReference>
<protein>
    <submittedName>
        <fullName evidence="3">Hpt domain-containing protein</fullName>
    </submittedName>
</protein>
<evidence type="ECO:0000313" key="3">
    <source>
        <dbReference type="EMBL" id="QEN04857.1"/>
    </source>
</evidence>
<dbReference type="AlphaFoldDB" id="A0A5C1QBG8"/>
<dbReference type="PROSITE" id="PS50894">
    <property type="entry name" value="HPT"/>
    <property type="match status" value="1"/>
</dbReference>
<dbReference type="OrthoDB" id="214330at2"/>
<dbReference type="CDD" id="cd00088">
    <property type="entry name" value="HPT"/>
    <property type="match status" value="1"/>
</dbReference>
<dbReference type="Gene3D" id="1.20.120.160">
    <property type="entry name" value="HPT domain"/>
    <property type="match status" value="1"/>
</dbReference>
<dbReference type="GO" id="GO:0000160">
    <property type="term" value="P:phosphorelay signal transduction system"/>
    <property type="evidence" value="ECO:0007669"/>
    <property type="project" value="InterPro"/>
</dbReference>
<dbReference type="InterPro" id="IPR008207">
    <property type="entry name" value="Sig_transdc_His_kin_Hpt_dom"/>
</dbReference>
<dbReference type="KEGG" id="sper:EW093_09115"/>
<feature type="domain" description="HPt" evidence="2">
    <location>
        <begin position="18"/>
        <end position="115"/>
    </location>
</feature>
<dbReference type="Pfam" id="PF01627">
    <property type="entry name" value="Hpt"/>
    <property type="match status" value="1"/>
</dbReference>
<sequence>MRDTLIDLEGLLHRTLNDPEFAKEILIDFLDETPEIIQSIKLSIINMDSYAIKKNAHTLKGTSASAGAIELYRISLLLEENSINKESVFLKNTFDQLKLCWINTLDKIKSLDIMK</sequence>
<evidence type="ECO:0000259" key="2">
    <source>
        <dbReference type="PROSITE" id="PS50894"/>
    </source>
</evidence>
<evidence type="ECO:0000256" key="1">
    <source>
        <dbReference type="PROSITE-ProRule" id="PRU00110"/>
    </source>
</evidence>
<feature type="modified residue" description="Phosphohistidine" evidence="1">
    <location>
        <position position="57"/>
    </location>
</feature>
<accession>A0A5C1QBG8</accession>
<dbReference type="SUPFAM" id="SSF47226">
    <property type="entry name" value="Histidine-containing phosphotransfer domain, HPT domain"/>
    <property type="match status" value="1"/>
</dbReference>
<dbReference type="EMBL" id="CP035807">
    <property type="protein sequence ID" value="QEN04857.1"/>
    <property type="molecule type" value="Genomic_DNA"/>
</dbReference>
<keyword evidence="4" id="KW-1185">Reference proteome</keyword>
<keyword evidence="1" id="KW-0597">Phosphoprotein</keyword>
<evidence type="ECO:0000313" key="4">
    <source>
        <dbReference type="Proteomes" id="UP000323824"/>
    </source>
</evidence>